<gene>
    <name evidence="5" type="ORF">V1264_013648</name>
</gene>
<dbReference type="Gene3D" id="2.20.25.240">
    <property type="match status" value="1"/>
</dbReference>
<keyword evidence="2" id="KW-0863">Zinc-finger</keyword>
<evidence type="ECO:0000256" key="3">
    <source>
        <dbReference type="ARBA" id="ARBA00022833"/>
    </source>
</evidence>
<dbReference type="EMBL" id="JBAMIC010000003">
    <property type="protein sequence ID" value="KAK7109644.1"/>
    <property type="molecule type" value="Genomic_DNA"/>
</dbReference>
<dbReference type="Pfam" id="PF04500">
    <property type="entry name" value="FLYWCH"/>
    <property type="match status" value="1"/>
</dbReference>
<feature type="domain" description="FLYWCH-type" evidence="4">
    <location>
        <begin position="18"/>
        <end position="77"/>
    </location>
</feature>
<keyword evidence="3" id="KW-0862">Zinc</keyword>
<keyword evidence="6" id="KW-1185">Reference proteome</keyword>
<evidence type="ECO:0000259" key="4">
    <source>
        <dbReference type="Pfam" id="PF04500"/>
    </source>
</evidence>
<comment type="caution">
    <text evidence="5">The sequence shown here is derived from an EMBL/GenBank/DDBJ whole genome shotgun (WGS) entry which is preliminary data.</text>
</comment>
<dbReference type="Proteomes" id="UP001374579">
    <property type="component" value="Unassembled WGS sequence"/>
</dbReference>
<evidence type="ECO:0000313" key="6">
    <source>
        <dbReference type="Proteomes" id="UP001374579"/>
    </source>
</evidence>
<evidence type="ECO:0000256" key="1">
    <source>
        <dbReference type="ARBA" id="ARBA00022723"/>
    </source>
</evidence>
<protein>
    <recommendedName>
        <fullName evidence="4">FLYWCH-type domain-containing protein</fullName>
    </recommendedName>
</protein>
<keyword evidence="1" id="KW-0479">Metal-binding</keyword>
<dbReference type="InterPro" id="IPR007588">
    <property type="entry name" value="Znf_FLYWCH"/>
</dbReference>
<organism evidence="5 6">
    <name type="scientific">Littorina saxatilis</name>
    <dbReference type="NCBI Taxonomy" id="31220"/>
    <lineage>
        <taxon>Eukaryota</taxon>
        <taxon>Metazoa</taxon>
        <taxon>Spiralia</taxon>
        <taxon>Lophotrochozoa</taxon>
        <taxon>Mollusca</taxon>
        <taxon>Gastropoda</taxon>
        <taxon>Caenogastropoda</taxon>
        <taxon>Littorinimorpha</taxon>
        <taxon>Littorinoidea</taxon>
        <taxon>Littorinidae</taxon>
        <taxon>Littorina</taxon>
    </lineage>
</organism>
<reference evidence="5 6" key="1">
    <citation type="submission" date="2024-02" db="EMBL/GenBank/DDBJ databases">
        <title>Chromosome-scale genome assembly of the rough periwinkle Littorina saxatilis.</title>
        <authorList>
            <person name="De Jode A."/>
            <person name="Faria R."/>
            <person name="Formenti G."/>
            <person name="Sims Y."/>
            <person name="Smith T.P."/>
            <person name="Tracey A."/>
            <person name="Wood J.M.D."/>
            <person name="Zagrodzka Z.B."/>
            <person name="Johannesson K."/>
            <person name="Butlin R.K."/>
            <person name="Leder E.H."/>
        </authorList>
    </citation>
    <scope>NUCLEOTIDE SEQUENCE [LARGE SCALE GENOMIC DNA]</scope>
    <source>
        <strain evidence="5">Snail1</strain>
        <tissue evidence="5">Muscle</tissue>
    </source>
</reference>
<proteinExistence type="predicted"/>
<dbReference type="GO" id="GO:0008270">
    <property type="term" value="F:zinc ion binding"/>
    <property type="evidence" value="ECO:0007669"/>
    <property type="project" value="UniProtKB-KW"/>
</dbReference>
<sequence>MGYEATEVQSGLEHLTGFFPTNRGGRTLVVHGYQYRLEKRSANRTSWKCKVFGCRARCSTNTYDQIVNKSKIGEHKHPIDWRILQEQFPDEVRPDLYDSVTDHTAFDMSALDNTAMEDAGMDSPGE</sequence>
<accession>A0AAN9BR09</accession>
<evidence type="ECO:0000256" key="2">
    <source>
        <dbReference type="ARBA" id="ARBA00022771"/>
    </source>
</evidence>
<evidence type="ECO:0000313" key="5">
    <source>
        <dbReference type="EMBL" id="KAK7109644.1"/>
    </source>
</evidence>
<name>A0AAN9BR09_9CAEN</name>
<dbReference type="AlphaFoldDB" id="A0AAN9BR09"/>